<name>A0ABY0HAN2_9PEZI</name>
<keyword evidence="3" id="KW-1185">Reference proteome</keyword>
<evidence type="ECO:0008006" key="4">
    <source>
        <dbReference type="Google" id="ProtNLM"/>
    </source>
</evidence>
<dbReference type="PANTHER" id="PTHR38166:SF1">
    <property type="entry name" value="C2H2-TYPE DOMAIN-CONTAINING PROTEIN"/>
    <property type="match status" value="1"/>
</dbReference>
<gene>
    <name evidence="2" type="ORF">DL762_004517</name>
</gene>
<feature type="region of interest" description="Disordered" evidence="1">
    <location>
        <begin position="1"/>
        <end position="75"/>
    </location>
</feature>
<dbReference type="Proteomes" id="UP000294003">
    <property type="component" value="Unassembled WGS sequence"/>
</dbReference>
<feature type="compositionally biased region" description="Polar residues" evidence="1">
    <location>
        <begin position="269"/>
        <end position="288"/>
    </location>
</feature>
<organism evidence="2 3">
    <name type="scientific">Monosporascus cannonballus</name>
    <dbReference type="NCBI Taxonomy" id="155416"/>
    <lineage>
        <taxon>Eukaryota</taxon>
        <taxon>Fungi</taxon>
        <taxon>Dikarya</taxon>
        <taxon>Ascomycota</taxon>
        <taxon>Pezizomycotina</taxon>
        <taxon>Sordariomycetes</taxon>
        <taxon>Xylariomycetidae</taxon>
        <taxon>Xylariales</taxon>
        <taxon>Xylariales incertae sedis</taxon>
        <taxon>Monosporascus</taxon>
    </lineage>
</organism>
<protein>
    <recommendedName>
        <fullName evidence="4">C2H2-type domain-containing protein</fullName>
    </recommendedName>
</protein>
<dbReference type="PANTHER" id="PTHR38166">
    <property type="entry name" value="C2H2-TYPE DOMAIN-CONTAINING PROTEIN-RELATED"/>
    <property type="match status" value="1"/>
</dbReference>
<proteinExistence type="predicted"/>
<sequence length="395" mass="44078">MRHIAANPSATDASQKGQNGHQQPGEGGSSTQGGQRGKRKSSRTHGAGSDDRAEEGDDDGDQPRPHKAKKLPTSSELRRRFACPFYKRYPERFRGCGLADYENPSRVKQHITRRHLCPIYCSICFCEFENEELKDMHVRRQNCSITTPVKFIYATRGQVEQLRKRRTLKTHRETWNAIFGILFPGDPLPGSPYLDATVFQDVNLLRELFLAQAPTALAQAIDSFLPEDLRRTHGAEIAQRATAVNLDVFERVYQIARSLRSQIHPCRNTARSSAIGSSTTVSPSQPDTNEPAPSERLEATQQSFSQSNVSSVENHVATGSPATQSHTAPESHERHAAVEFDPYQPEIVALPGQTLSSLPPNFPDSLSNGTDFGFDFDWETYPAMNYSPFGHRPWS</sequence>
<dbReference type="EMBL" id="QJNS01000107">
    <property type="protein sequence ID" value="RYO86957.1"/>
    <property type="molecule type" value="Genomic_DNA"/>
</dbReference>
<feature type="compositionally biased region" description="Low complexity" evidence="1">
    <location>
        <begin position="301"/>
        <end position="312"/>
    </location>
</feature>
<evidence type="ECO:0000256" key="1">
    <source>
        <dbReference type="SAM" id="MobiDB-lite"/>
    </source>
</evidence>
<evidence type="ECO:0000313" key="3">
    <source>
        <dbReference type="Proteomes" id="UP000294003"/>
    </source>
</evidence>
<feature type="compositionally biased region" description="Gly residues" evidence="1">
    <location>
        <begin position="25"/>
        <end position="35"/>
    </location>
</feature>
<feature type="region of interest" description="Disordered" evidence="1">
    <location>
        <begin position="269"/>
        <end position="335"/>
    </location>
</feature>
<evidence type="ECO:0000313" key="2">
    <source>
        <dbReference type="EMBL" id="RYO86957.1"/>
    </source>
</evidence>
<feature type="compositionally biased region" description="Polar residues" evidence="1">
    <location>
        <begin position="8"/>
        <end position="22"/>
    </location>
</feature>
<reference evidence="2 3" key="1">
    <citation type="submission" date="2018-06" db="EMBL/GenBank/DDBJ databases">
        <title>Complete Genomes of Monosporascus.</title>
        <authorList>
            <person name="Robinson A.J."/>
            <person name="Natvig D.O."/>
        </authorList>
    </citation>
    <scope>NUCLEOTIDE SEQUENCE [LARGE SCALE GENOMIC DNA]</scope>
    <source>
        <strain evidence="2 3">CBS 609.92</strain>
    </source>
</reference>
<accession>A0ABY0HAN2</accession>
<comment type="caution">
    <text evidence="2">The sequence shown here is derived from an EMBL/GenBank/DDBJ whole genome shotgun (WGS) entry which is preliminary data.</text>
</comment>